<sequence length="537" mass="60830">MRWSQSLVVPLYALSVVSGVCAYDQVPMLRHPGPQHASLSARPWDERPSEDATGNLIFQALASLLQLGPNSKYKNGHSIVRASIPAGTLLYHGRPVKDLPTRDWIAFDPEHSHVFAAGPNGTLFTFMTTRPLQLLFFDGCSGNKFDGVVDTQDALFWGKVGYDPHDGYLGELARFEKMCDWAKQYGIDGIARMQIDFEMMYCNISNGALEVVSAVPLVATDGVIPPMPHKPAGESESAQPSPFSAKMVPPPKEPFPITRQPMVPPEGWRGSLPTTWTEVKHTGAWHNEGEVRIRVDPSTMVSFYDPALTSLFEGRRLNKRVDYRLTNISEEDIARVQEDVAEMVTRDPVSRSGVDWQGLARVIQDRFSDRLPFVRHLLHKDYSNASEQAVAVRRELLVSLLPYMGRDRVGTPEWYAQMADACASRYTAHLPMSQFTKQEHVLYNATKEVLHEICRVYTETWRDAFDVEEQNVKVAEQRLVKWREEFDALIEWLDWPVWMRCNPACGVDEFCTWPQGAFWESDRGLEPRCAPLGVIYI</sequence>
<organism evidence="3 4">
    <name type="scientific">Daedalea quercina L-15889</name>
    <dbReference type="NCBI Taxonomy" id="1314783"/>
    <lineage>
        <taxon>Eukaryota</taxon>
        <taxon>Fungi</taxon>
        <taxon>Dikarya</taxon>
        <taxon>Basidiomycota</taxon>
        <taxon>Agaricomycotina</taxon>
        <taxon>Agaricomycetes</taxon>
        <taxon>Polyporales</taxon>
        <taxon>Fomitopsis</taxon>
    </lineage>
</organism>
<keyword evidence="4" id="KW-1185">Reference proteome</keyword>
<evidence type="ECO:0000256" key="2">
    <source>
        <dbReference type="SAM" id="SignalP"/>
    </source>
</evidence>
<evidence type="ECO:0000313" key="3">
    <source>
        <dbReference type="EMBL" id="KZT65046.1"/>
    </source>
</evidence>
<evidence type="ECO:0000313" key="4">
    <source>
        <dbReference type="Proteomes" id="UP000076727"/>
    </source>
</evidence>
<name>A0A165LZH6_9APHY</name>
<accession>A0A165LZH6</accession>
<dbReference type="OrthoDB" id="10261782at2759"/>
<keyword evidence="2" id="KW-0732">Signal</keyword>
<feature type="signal peptide" evidence="2">
    <location>
        <begin position="1"/>
        <end position="22"/>
    </location>
</feature>
<dbReference type="PANTHER" id="PTHR35204:SF1">
    <property type="entry name" value="ENTEROTOXIN"/>
    <property type="match status" value="1"/>
</dbReference>
<gene>
    <name evidence="3" type="ORF">DAEQUDRAFT_717165</name>
</gene>
<reference evidence="3 4" key="1">
    <citation type="journal article" date="2016" name="Mol. Biol. Evol.">
        <title>Comparative Genomics of Early-Diverging Mushroom-Forming Fungi Provides Insights into the Origins of Lignocellulose Decay Capabilities.</title>
        <authorList>
            <person name="Nagy L.G."/>
            <person name="Riley R."/>
            <person name="Tritt A."/>
            <person name="Adam C."/>
            <person name="Daum C."/>
            <person name="Floudas D."/>
            <person name="Sun H."/>
            <person name="Yadav J.S."/>
            <person name="Pangilinan J."/>
            <person name="Larsson K.H."/>
            <person name="Matsuura K."/>
            <person name="Barry K."/>
            <person name="Labutti K."/>
            <person name="Kuo R."/>
            <person name="Ohm R.A."/>
            <person name="Bhattacharya S.S."/>
            <person name="Shirouzu T."/>
            <person name="Yoshinaga Y."/>
            <person name="Martin F.M."/>
            <person name="Grigoriev I.V."/>
            <person name="Hibbett D.S."/>
        </authorList>
    </citation>
    <scope>NUCLEOTIDE SEQUENCE [LARGE SCALE GENOMIC DNA]</scope>
    <source>
        <strain evidence="3 4">L-15889</strain>
    </source>
</reference>
<feature type="region of interest" description="Disordered" evidence="1">
    <location>
        <begin position="228"/>
        <end position="248"/>
    </location>
</feature>
<dbReference type="AlphaFoldDB" id="A0A165LZH6"/>
<dbReference type="InterPro" id="IPR038921">
    <property type="entry name" value="YOR389W-like"/>
</dbReference>
<dbReference type="STRING" id="1314783.A0A165LZH6"/>
<dbReference type="EMBL" id="KV429113">
    <property type="protein sequence ID" value="KZT65046.1"/>
    <property type="molecule type" value="Genomic_DNA"/>
</dbReference>
<feature type="chain" id="PRO_5007862162" evidence="2">
    <location>
        <begin position="23"/>
        <end position="537"/>
    </location>
</feature>
<dbReference type="Proteomes" id="UP000076727">
    <property type="component" value="Unassembled WGS sequence"/>
</dbReference>
<protein>
    <submittedName>
        <fullName evidence="3">Uncharacterized protein</fullName>
    </submittedName>
</protein>
<evidence type="ECO:0000256" key="1">
    <source>
        <dbReference type="SAM" id="MobiDB-lite"/>
    </source>
</evidence>
<proteinExistence type="predicted"/>
<dbReference type="PANTHER" id="PTHR35204">
    <property type="entry name" value="YALI0A21131P"/>
    <property type="match status" value="1"/>
</dbReference>